<reference evidence="1" key="1">
    <citation type="submission" date="2022-04" db="EMBL/GenBank/DDBJ databases">
        <title>Chromosome-scale genome assembly of Holotrichia oblita Faldermann.</title>
        <authorList>
            <person name="Rongchong L."/>
        </authorList>
    </citation>
    <scope>NUCLEOTIDE SEQUENCE</scope>
    <source>
        <strain evidence="1">81SQS9</strain>
    </source>
</reference>
<comment type="caution">
    <text evidence="1">The sequence shown here is derived from an EMBL/GenBank/DDBJ whole genome shotgun (WGS) entry which is preliminary data.</text>
</comment>
<dbReference type="EMBL" id="CM043017">
    <property type="protein sequence ID" value="KAI4465018.1"/>
    <property type="molecule type" value="Genomic_DNA"/>
</dbReference>
<name>A0ACB9TE11_HOLOL</name>
<proteinExistence type="predicted"/>
<sequence>MSKVLEVTGAEQITGHPHSLALTGPDRVTFVKAASREDARWWAELLAVFPRRHKRNATFPGGRASPSLPQLGRSASPQPPRPRHLSYIGPSTRTTFANTFREEKHVENKSLVASEISTGWTIAKAPPKTDYLVTSGSPPTHDKIRPEDTVVSSRDWRKARLRDIASALTDQSSDTTVALPAEGVLNLKKGWLWYKEKNTDNEWVRRWWVLCEQTLNSYIDQDDQSIPEITIELPTINSVTEVSTDVRYGFQINWSGPTYILSAVTSNIRCNWLQMLKKAVSTVDSPPTPATPRSCLFSSDEEYRTASEGGRRDSEDWGEIPSSPPLPKNTFAKVKDRSRLKTKLPRNQSRQSTLDSVSTDEIDACRPPDEMEMKNSVNKQTLEIDALKQQLSCALTEMQNLETQLSRCKKLQSESLVREEHAKELIGKLEKTEANLNKKIEHMEEKTKHDEKVLRSQLTEAKLFVKKTQDTFVLLTEEVQAKQEVVSNLQEELHCLKEKYNETRQENNRLYKKVQEIENKPYRRKRLDSLTELIDINQDINFESLGHTELIEQCLDLRNRLETAVIEIKAMKKELRESHIKYDQLELETVGLRKNVHMIEQESLAQSALMADRVQDLTVKLATAEKQARNLKSKLQDSREKRRSLSLKGRENFSINKEIEDKITELEAKIITLEKNKSRRKQRRDRSSDRISPIDDKSQRRFRRKSLDSATSSEPIKLFMRLNNLEGKIMNAANSNESLNTSSTSYSDTKTDEIGNTNLYAECVILAAVEKLNNCKYACNLLRTNTNNIYVDELNILENNLSELSCILKSNVKENEINTIYSSANRIVRQLENILKEKLRILYDKKKTLMKSCQLNDEAKLEILAEKIAYENVIINRIHQALSVSAFNNNCTRHFLKESLETMNLLCNLNEKLCDKRKKEIPLFKTSVDYLTKILTKRLLTAAHNYSVSMPVSNKFAPALSYLEEKQLEVSNLMGTYKLNKLPQLADALAFETITTATDSNCNVQSLGDDMIDEIRAVARNVVNCELIESEINHIMMRTAQLYEEKSSLDQNYCFTFFAYERATLELWSDSVETQLQLEMDKNIEELTKMFNYSLSKLQKQDWRKQLESQWSSINVKALLLEFADVISHKSLIDARIKVLKSEYKIADKDMNDYNDDSLLVYLQNEKYLNYLEETDILDVSKTLEAEFKCMFNKYKRECENSLMKVDLLEVRNTLRDLSMQILDIVNCCTGKVMKDLMPISSLQDICNQCEHLKKLLIDIKDTIIYMKNTSRVEAGEEKLPLYLGTEYLNQVENLRSAYRRSLGDCDSRKQQTDLERLQVLCEQVLVAMEQWHRKTLQELREQHTRELQALHQDKEQALAEETQATLAALDAMRKAHEAEVQREVARFKQDFARQQQDELLDLTERLSVKCLEAAALEEQLGSATRQLAHAQQHILQLERNPQLSLQVNTFLFQIVYMYMYLHTHILKSLKTPTSILNTQHL</sequence>
<keyword evidence="2" id="KW-1185">Reference proteome</keyword>
<evidence type="ECO:0000313" key="1">
    <source>
        <dbReference type="EMBL" id="KAI4465018.1"/>
    </source>
</evidence>
<dbReference type="Proteomes" id="UP001056778">
    <property type="component" value="Chromosome 3"/>
</dbReference>
<gene>
    <name evidence="1" type="ORF">MML48_3g00001638</name>
</gene>
<accession>A0ACB9TE11</accession>
<evidence type="ECO:0000313" key="2">
    <source>
        <dbReference type="Proteomes" id="UP001056778"/>
    </source>
</evidence>
<protein>
    <submittedName>
        <fullName evidence="1">Pleckstrin y ph domain-containing protein</fullName>
    </submittedName>
</protein>
<organism evidence="1 2">
    <name type="scientific">Holotrichia oblita</name>
    <name type="common">Chafer beetle</name>
    <dbReference type="NCBI Taxonomy" id="644536"/>
    <lineage>
        <taxon>Eukaryota</taxon>
        <taxon>Metazoa</taxon>
        <taxon>Ecdysozoa</taxon>
        <taxon>Arthropoda</taxon>
        <taxon>Hexapoda</taxon>
        <taxon>Insecta</taxon>
        <taxon>Pterygota</taxon>
        <taxon>Neoptera</taxon>
        <taxon>Endopterygota</taxon>
        <taxon>Coleoptera</taxon>
        <taxon>Polyphaga</taxon>
        <taxon>Scarabaeiformia</taxon>
        <taxon>Scarabaeidae</taxon>
        <taxon>Melolonthinae</taxon>
        <taxon>Holotrichia</taxon>
    </lineage>
</organism>